<dbReference type="InterPro" id="IPR018967">
    <property type="entry name" value="FeS-contain_CDGSH-typ"/>
</dbReference>
<name>A0A8C9MU40_SERCA</name>
<feature type="region of interest" description="Disordered" evidence="6">
    <location>
        <begin position="229"/>
        <end position="250"/>
    </location>
</feature>
<evidence type="ECO:0000259" key="7">
    <source>
        <dbReference type="SMART" id="SM00704"/>
    </source>
</evidence>
<dbReference type="Pfam" id="PF09360">
    <property type="entry name" value="zf-CDGSH"/>
    <property type="match status" value="1"/>
</dbReference>
<keyword evidence="2" id="KW-0479">Metal-binding</keyword>
<evidence type="ECO:0000313" key="9">
    <source>
        <dbReference type="Proteomes" id="UP000694409"/>
    </source>
</evidence>
<dbReference type="CTD" id="284106"/>
<dbReference type="KEGG" id="scan:103821688"/>
<dbReference type="PANTHER" id="PTHR46491:SF3">
    <property type="entry name" value="CDGSH IRON-SULFUR DOMAIN-CONTAINING PROTEIN 3, MITOCHONDRIAL"/>
    <property type="match status" value="1"/>
</dbReference>
<comment type="cofactor">
    <cofactor evidence="5">
        <name>[2Fe-2S] cluster</name>
        <dbReference type="ChEBI" id="CHEBI:190135"/>
    </cofactor>
</comment>
<sequence length="250" mass="26071">MGTGNGNCTGIETWTGTGALGAGNRKGHWNRDRAVGSGIVTWTGIGNRDRHWGRVTRAAAVPSHGTSLPERHRPRTRLGTAPHGAAALPLSPPGSSGGAGRRRSRAGKVTGSDTGSGTGTMLRPRPAALVSLMRAAGGGRRCRDPSGRVRVPSLCSAPRPQPVIAAKEPFPVELQAGKTYGWCACGHSKRQPFCDGSHKKEAPGLSSLRFTPTQTGPALLCGCKRTRSPPYCDGSHREDAVQAAPLPPRA</sequence>
<dbReference type="GO" id="GO:0005739">
    <property type="term" value="C:mitochondrion"/>
    <property type="evidence" value="ECO:0007669"/>
    <property type="project" value="TreeGrafter"/>
</dbReference>
<dbReference type="OrthoDB" id="15717at2759"/>
<evidence type="ECO:0000256" key="3">
    <source>
        <dbReference type="ARBA" id="ARBA00023004"/>
    </source>
</evidence>
<evidence type="ECO:0000256" key="1">
    <source>
        <dbReference type="ARBA" id="ARBA00022714"/>
    </source>
</evidence>
<dbReference type="GO" id="GO:0051537">
    <property type="term" value="F:2 iron, 2 sulfur cluster binding"/>
    <property type="evidence" value="ECO:0007669"/>
    <property type="project" value="UniProtKB-KW"/>
</dbReference>
<dbReference type="SMART" id="SM00704">
    <property type="entry name" value="ZnF_CDGSH"/>
    <property type="match status" value="2"/>
</dbReference>
<dbReference type="Gene3D" id="3.40.5.90">
    <property type="entry name" value="CDGSH iron-sulfur domain, mitoNEET-type"/>
    <property type="match status" value="2"/>
</dbReference>
<keyword evidence="1" id="KW-0001">2Fe-2S</keyword>
<evidence type="ECO:0000256" key="2">
    <source>
        <dbReference type="ARBA" id="ARBA00022723"/>
    </source>
</evidence>
<dbReference type="InterPro" id="IPR052950">
    <property type="entry name" value="CISD"/>
</dbReference>
<reference evidence="8" key="2">
    <citation type="submission" date="2025-09" db="UniProtKB">
        <authorList>
            <consortium name="Ensembl"/>
        </authorList>
    </citation>
    <scope>IDENTIFICATION</scope>
</reference>
<protein>
    <submittedName>
        <fullName evidence="8">CDGSH iron sulfur domain 3</fullName>
    </submittedName>
</protein>
<evidence type="ECO:0000313" key="8">
    <source>
        <dbReference type="Ensembl" id="ENSSCAP00000007979.1"/>
    </source>
</evidence>
<dbReference type="PANTHER" id="PTHR46491">
    <property type="entry name" value="CDGSH IRON SULFUR DOMAIN PROTEIN HOMOLOG"/>
    <property type="match status" value="1"/>
</dbReference>
<feature type="domain" description="Iron-binding zinc finger CDGSH type" evidence="7">
    <location>
        <begin position="205"/>
        <end position="242"/>
    </location>
</feature>
<evidence type="ECO:0000256" key="6">
    <source>
        <dbReference type="SAM" id="MobiDB-lite"/>
    </source>
</evidence>
<accession>A0A8C9MU40</accession>
<dbReference type="Proteomes" id="UP000694409">
    <property type="component" value="Unassembled WGS sequence"/>
</dbReference>
<keyword evidence="3" id="KW-0408">Iron</keyword>
<organism evidence="8 9">
    <name type="scientific">Serinus canaria</name>
    <name type="common">Island canary</name>
    <name type="synonym">Fringilla canaria</name>
    <dbReference type="NCBI Taxonomy" id="9135"/>
    <lineage>
        <taxon>Eukaryota</taxon>
        <taxon>Metazoa</taxon>
        <taxon>Chordata</taxon>
        <taxon>Craniata</taxon>
        <taxon>Vertebrata</taxon>
        <taxon>Euteleostomi</taxon>
        <taxon>Archelosauria</taxon>
        <taxon>Archosauria</taxon>
        <taxon>Dinosauria</taxon>
        <taxon>Saurischia</taxon>
        <taxon>Theropoda</taxon>
        <taxon>Coelurosauria</taxon>
        <taxon>Aves</taxon>
        <taxon>Neognathae</taxon>
        <taxon>Neoaves</taxon>
        <taxon>Telluraves</taxon>
        <taxon>Australaves</taxon>
        <taxon>Passeriformes</taxon>
        <taxon>Passeroidea</taxon>
        <taxon>Fringillidae</taxon>
        <taxon>Carduelinae</taxon>
        <taxon>Serinus</taxon>
    </lineage>
</organism>
<evidence type="ECO:0000256" key="4">
    <source>
        <dbReference type="ARBA" id="ARBA00023014"/>
    </source>
</evidence>
<gene>
    <name evidence="8" type="primary">CISD3</name>
</gene>
<dbReference type="GeneID" id="103821688"/>
<feature type="domain" description="Iron-binding zinc finger CDGSH type" evidence="7">
    <location>
        <begin position="167"/>
        <end position="204"/>
    </location>
</feature>
<feature type="region of interest" description="Disordered" evidence="6">
    <location>
        <begin position="59"/>
        <end position="123"/>
    </location>
</feature>
<evidence type="ECO:0000256" key="5">
    <source>
        <dbReference type="ARBA" id="ARBA00034078"/>
    </source>
</evidence>
<reference evidence="8" key="1">
    <citation type="submission" date="2025-08" db="UniProtKB">
        <authorList>
            <consortium name="Ensembl"/>
        </authorList>
    </citation>
    <scope>IDENTIFICATION</scope>
</reference>
<keyword evidence="9" id="KW-1185">Reference proteome</keyword>
<dbReference type="GO" id="GO:0046872">
    <property type="term" value="F:metal ion binding"/>
    <property type="evidence" value="ECO:0007669"/>
    <property type="project" value="UniProtKB-KW"/>
</dbReference>
<dbReference type="AlphaFoldDB" id="A0A8C9MU40"/>
<keyword evidence="4" id="KW-0411">Iron-sulfur</keyword>
<dbReference type="RefSeq" id="XP_009094867.1">
    <property type="nucleotide sequence ID" value="XM_009096619.4"/>
</dbReference>
<dbReference type="Ensembl" id="ENSSCAT00000009019.1">
    <property type="protein sequence ID" value="ENSSCAP00000007979.1"/>
    <property type="gene ID" value="ENSSCAG00000006121.1"/>
</dbReference>
<proteinExistence type="predicted"/>
<dbReference type="InterPro" id="IPR042216">
    <property type="entry name" value="MitoNEET_CISD"/>
</dbReference>
<dbReference type="GeneTree" id="ENSGT00940000165589"/>